<comment type="caution">
    <text evidence="1">The sequence shown here is derived from an EMBL/GenBank/DDBJ whole genome shotgun (WGS) entry which is preliminary data.</text>
</comment>
<evidence type="ECO:0000313" key="1">
    <source>
        <dbReference type="EMBL" id="KAK2585754.1"/>
    </source>
</evidence>
<sequence length="71" mass="8284">MADNFESMERERQNGSTSNRVRMVQLCESSFACSHRRTLEQFTMMNYFDSEPTRVAVLYTSRNSCLLFADS</sequence>
<proteinExistence type="predicted"/>
<name>A0AAD9VT37_9HYME</name>
<evidence type="ECO:0000313" key="2">
    <source>
        <dbReference type="Proteomes" id="UP001258017"/>
    </source>
</evidence>
<gene>
    <name evidence="1" type="ORF">KPH14_010363</name>
</gene>
<keyword evidence="2" id="KW-1185">Reference proteome</keyword>
<accession>A0AAD9VT37</accession>
<organism evidence="1 2">
    <name type="scientific">Odynerus spinipes</name>
    <dbReference type="NCBI Taxonomy" id="1348599"/>
    <lineage>
        <taxon>Eukaryota</taxon>
        <taxon>Metazoa</taxon>
        <taxon>Ecdysozoa</taxon>
        <taxon>Arthropoda</taxon>
        <taxon>Hexapoda</taxon>
        <taxon>Insecta</taxon>
        <taxon>Pterygota</taxon>
        <taxon>Neoptera</taxon>
        <taxon>Endopterygota</taxon>
        <taxon>Hymenoptera</taxon>
        <taxon>Apocrita</taxon>
        <taxon>Aculeata</taxon>
        <taxon>Vespoidea</taxon>
        <taxon>Vespidae</taxon>
        <taxon>Eumeninae</taxon>
        <taxon>Odynerus</taxon>
    </lineage>
</organism>
<reference evidence="1" key="1">
    <citation type="submission" date="2021-08" db="EMBL/GenBank/DDBJ databases">
        <authorList>
            <person name="Misof B."/>
            <person name="Oliver O."/>
            <person name="Podsiadlowski L."/>
            <person name="Donath A."/>
            <person name="Peters R."/>
            <person name="Mayer C."/>
            <person name="Rust J."/>
            <person name="Gunkel S."/>
            <person name="Lesny P."/>
            <person name="Martin S."/>
            <person name="Oeyen J.P."/>
            <person name="Petersen M."/>
            <person name="Panagiotis P."/>
            <person name="Wilbrandt J."/>
            <person name="Tanja T."/>
        </authorList>
    </citation>
    <scope>NUCLEOTIDE SEQUENCE</scope>
    <source>
        <strain evidence="1">GBR_01_08_01A</strain>
        <tissue evidence="1">Thorax + abdomen</tissue>
    </source>
</reference>
<dbReference type="AlphaFoldDB" id="A0AAD9VT37"/>
<protein>
    <submittedName>
        <fullName evidence="1">Uncharacterized protein</fullName>
    </submittedName>
</protein>
<dbReference type="EMBL" id="JAIFRP010000021">
    <property type="protein sequence ID" value="KAK2585754.1"/>
    <property type="molecule type" value="Genomic_DNA"/>
</dbReference>
<dbReference type="Proteomes" id="UP001258017">
    <property type="component" value="Unassembled WGS sequence"/>
</dbReference>
<reference evidence="1" key="2">
    <citation type="journal article" date="2023" name="Commun. Biol.">
        <title>Intrasexual cuticular hydrocarbon dimorphism in a wasp sheds light on hydrocarbon biosynthesis genes in Hymenoptera.</title>
        <authorList>
            <person name="Moris V.C."/>
            <person name="Podsiadlowski L."/>
            <person name="Martin S."/>
            <person name="Oeyen J.P."/>
            <person name="Donath A."/>
            <person name="Petersen M."/>
            <person name="Wilbrandt J."/>
            <person name="Misof B."/>
            <person name="Liedtke D."/>
            <person name="Thamm M."/>
            <person name="Scheiner R."/>
            <person name="Schmitt T."/>
            <person name="Niehuis O."/>
        </authorList>
    </citation>
    <scope>NUCLEOTIDE SEQUENCE</scope>
    <source>
        <strain evidence="1">GBR_01_08_01A</strain>
    </source>
</reference>